<proteinExistence type="predicted"/>
<sequence length="348" mass="38960">MNSLYVWKEEMQKLYARYAKYIDKVLQLILGILVFGMINSKLGYMELAASKYVTAGLTVFFTFLPSVYMAVAAAVLILLHLFSLSMAVFAVTAAVFLMMFIFYFRFAPGTATILLLTPLAFVLKVPYIIPVVYGLIGTPVYVVPVACGTIVYFMLHFVSSSATAFKGSAGAEGLMNAVTEFTKQIFTNKEMLIFVLAFSVCLLIVYAIRRSSFDYAWKVAIAVGIIANVVLVVSGELVFDVHIPYGGMIGGNIVAGLIAVVLEFFVFTVDYSRTERIQFEDDEYYYYIKAVPKISVPAPRKTVKKINERQETTTLPADEIRGAGEVFDRDEEEDQQDLQRMIEKELEK</sequence>
<evidence type="ECO:0000256" key="1">
    <source>
        <dbReference type="SAM" id="Phobius"/>
    </source>
</evidence>
<name>A0A4R3JSY9_9FIRM</name>
<feature type="transmembrane region" description="Helical" evidence="1">
    <location>
        <begin position="245"/>
        <end position="269"/>
    </location>
</feature>
<dbReference type="Proteomes" id="UP000294613">
    <property type="component" value="Unassembled WGS sequence"/>
</dbReference>
<feature type="transmembrane region" description="Helical" evidence="1">
    <location>
        <begin position="86"/>
        <end position="106"/>
    </location>
</feature>
<feature type="transmembrane region" description="Helical" evidence="1">
    <location>
        <begin position="112"/>
        <end position="133"/>
    </location>
</feature>
<dbReference type="RefSeq" id="WP_116441663.1">
    <property type="nucleotide sequence ID" value="NZ_BHEO01000008.1"/>
</dbReference>
<feature type="transmembrane region" description="Helical" evidence="1">
    <location>
        <begin position="140"/>
        <end position="158"/>
    </location>
</feature>
<evidence type="ECO:0000313" key="2">
    <source>
        <dbReference type="EMBL" id="GBU05089.1"/>
    </source>
</evidence>
<keyword evidence="1" id="KW-1133">Transmembrane helix</keyword>
<reference evidence="2 5" key="1">
    <citation type="journal article" date="2018" name="Int. J. Syst. Evol. Microbiol.">
        <title>Draft Genome Sequence of Faecalimonas umbilicata JCM 30896T, an Acetate-Producing Bacterium Isolated from Human Feces.</title>
        <authorList>
            <person name="Sakamoto M."/>
            <person name="Ikeyama N."/>
            <person name="Yuki M."/>
            <person name="Ohkuma M."/>
        </authorList>
    </citation>
    <scope>NUCLEOTIDE SEQUENCE [LARGE SCALE GENOMIC DNA]</scope>
    <source>
        <strain evidence="2 5">EGH7</strain>
    </source>
</reference>
<evidence type="ECO:0000313" key="5">
    <source>
        <dbReference type="Proteomes" id="UP000702954"/>
    </source>
</evidence>
<feature type="transmembrane region" description="Helical" evidence="1">
    <location>
        <begin position="21"/>
        <end position="38"/>
    </location>
</feature>
<dbReference type="EMBL" id="SLZV01000007">
    <property type="protein sequence ID" value="TCS68686.1"/>
    <property type="molecule type" value="Genomic_DNA"/>
</dbReference>
<gene>
    <name evidence="3" type="ORF">EDD74_10777</name>
    <name evidence="2" type="ORF">FAEUMB_16300</name>
</gene>
<feature type="transmembrane region" description="Helical" evidence="1">
    <location>
        <begin position="215"/>
        <end position="239"/>
    </location>
</feature>
<reference evidence="3 4" key="2">
    <citation type="submission" date="2019-03" db="EMBL/GenBank/DDBJ databases">
        <title>Genomic Encyclopedia of Type Strains, Phase IV (KMG-IV): sequencing the most valuable type-strain genomes for metagenomic binning, comparative biology and taxonomic classification.</title>
        <authorList>
            <person name="Goeker M."/>
        </authorList>
    </citation>
    <scope>NUCLEOTIDE SEQUENCE [LARGE SCALE GENOMIC DNA]</scope>
    <source>
        <strain evidence="3 4">DSM 103426</strain>
    </source>
</reference>
<comment type="caution">
    <text evidence="3">The sequence shown here is derived from an EMBL/GenBank/DDBJ whole genome shotgun (WGS) entry which is preliminary data.</text>
</comment>
<keyword evidence="1" id="KW-0812">Transmembrane</keyword>
<dbReference type="Proteomes" id="UP000702954">
    <property type="component" value="Unassembled WGS sequence"/>
</dbReference>
<protein>
    <submittedName>
        <fullName evidence="3">Uncharacterized protein</fullName>
    </submittedName>
</protein>
<accession>A0A4R3JSY9</accession>
<evidence type="ECO:0000313" key="4">
    <source>
        <dbReference type="Proteomes" id="UP000294613"/>
    </source>
</evidence>
<keyword evidence="1" id="KW-0472">Membrane</keyword>
<evidence type="ECO:0000313" key="3">
    <source>
        <dbReference type="EMBL" id="TCS68686.1"/>
    </source>
</evidence>
<feature type="transmembrane region" description="Helical" evidence="1">
    <location>
        <begin position="58"/>
        <end position="79"/>
    </location>
</feature>
<dbReference type="EMBL" id="BHEO01000008">
    <property type="protein sequence ID" value="GBU05089.1"/>
    <property type="molecule type" value="Genomic_DNA"/>
</dbReference>
<keyword evidence="5" id="KW-1185">Reference proteome</keyword>
<organism evidence="3 4">
    <name type="scientific">Faecalimonas umbilicata</name>
    <dbReference type="NCBI Taxonomy" id="1912855"/>
    <lineage>
        <taxon>Bacteria</taxon>
        <taxon>Bacillati</taxon>
        <taxon>Bacillota</taxon>
        <taxon>Clostridia</taxon>
        <taxon>Lachnospirales</taxon>
        <taxon>Lachnospiraceae</taxon>
        <taxon>Faecalimonas</taxon>
    </lineage>
</organism>
<feature type="transmembrane region" description="Helical" evidence="1">
    <location>
        <begin position="191"/>
        <end position="208"/>
    </location>
</feature>
<dbReference type="AlphaFoldDB" id="A0A4R3JSY9"/>